<dbReference type="Proteomes" id="UP000708208">
    <property type="component" value="Unassembled WGS sequence"/>
</dbReference>
<proteinExistence type="predicted"/>
<reference evidence="2" key="1">
    <citation type="submission" date="2021-06" db="EMBL/GenBank/DDBJ databases">
        <authorList>
            <person name="Hodson N. C."/>
            <person name="Mongue J. A."/>
            <person name="Jaron S. K."/>
        </authorList>
    </citation>
    <scope>NUCLEOTIDE SEQUENCE</scope>
</reference>
<evidence type="ECO:0000313" key="2">
    <source>
        <dbReference type="EMBL" id="CAG7716681.1"/>
    </source>
</evidence>
<accession>A0A8J2JBU4</accession>
<feature type="compositionally biased region" description="Basic and acidic residues" evidence="1">
    <location>
        <begin position="175"/>
        <end position="185"/>
    </location>
</feature>
<feature type="compositionally biased region" description="Basic and acidic residues" evidence="1">
    <location>
        <begin position="140"/>
        <end position="163"/>
    </location>
</feature>
<keyword evidence="3" id="KW-1185">Reference proteome</keyword>
<evidence type="ECO:0000313" key="3">
    <source>
        <dbReference type="Proteomes" id="UP000708208"/>
    </source>
</evidence>
<protein>
    <submittedName>
        <fullName evidence="2">Uncharacterized protein</fullName>
    </submittedName>
</protein>
<feature type="region of interest" description="Disordered" evidence="1">
    <location>
        <begin position="115"/>
        <end position="185"/>
    </location>
</feature>
<dbReference type="EMBL" id="CAJVCH010040393">
    <property type="protein sequence ID" value="CAG7716681.1"/>
    <property type="molecule type" value="Genomic_DNA"/>
</dbReference>
<gene>
    <name evidence="2" type="ORF">AFUS01_LOCUS6176</name>
</gene>
<sequence>MQQQSSSSYSNCSSNGTVCEYLSPLPRSSPGPFTEEAFTQALEPVSPESVPLNLSCGYKSNGVNASPTFEPPKPMDIIKAVAQQELMKLKLSRLTNPDISIVNGDHDYDKIVDEDESTEERNGLSNGHATDEVEELLELEDSRRSKSKTRSRDTNLGKRHVTESGKNNSNKRSRPSRDSGEGEGLLERSEILRAETSIIATFIAKVKEARQRKSFGKTYHVIKPRAHLYLPNKCSKKVVQERYDVPSEELEASDDTSGGEMCPGSPFGSRSRLKIVENYIDEQIQLQQKLSSRWEALFQKIVNCDQRFDSDENGCGIPTLTRVISEKNQAIAKSLDECKLMMGMIQDHKHYLIQVAQDWNSMNGF</sequence>
<evidence type="ECO:0000256" key="1">
    <source>
        <dbReference type="SAM" id="MobiDB-lite"/>
    </source>
</evidence>
<organism evidence="2 3">
    <name type="scientific">Allacma fusca</name>
    <dbReference type="NCBI Taxonomy" id="39272"/>
    <lineage>
        <taxon>Eukaryota</taxon>
        <taxon>Metazoa</taxon>
        <taxon>Ecdysozoa</taxon>
        <taxon>Arthropoda</taxon>
        <taxon>Hexapoda</taxon>
        <taxon>Collembola</taxon>
        <taxon>Symphypleona</taxon>
        <taxon>Sminthuridae</taxon>
        <taxon>Allacma</taxon>
    </lineage>
</organism>
<comment type="caution">
    <text evidence="2">The sequence shown here is derived from an EMBL/GenBank/DDBJ whole genome shotgun (WGS) entry which is preliminary data.</text>
</comment>
<name>A0A8J2JBU4_9HEXA</name>
<dbReference type="AlphaFoldDB" id="A0A8J2JBU4"/>